<dbReference type="InterPro" id="IPR023214">
    <property type="entry name" value="HAD_sf"/>
</dbReference>
<dbReference type="AlphaFoldDB" id="A0A9D1RUI9"/>
<evidence type="ECO:0000313" key="2">
    <source>
        <dbReference type="Proteomes" id="UP000824192"/>
    </source>
</evidence>
<reference evidence="1" key="2">
    <citation type="submission" date="2021-04" db="EMBL/GenBank/DDBJ databases">
        <authorList>
            <person name="Gilroy R."/>
        </authorList>
    </citation>
    <scope>NUCLEOTIDE SEQUENCE</scope>
    <source>
        <strain evidence="1">ChiGjej6B6-1540</strain>
    </source>
</reference>
<dbReference type="GO" id="GO:0000287">
    <property type="term" value="F:magnesium ion binding"/>
    <property type="evidence" value="ECO:0007669"/>
    <property type="project" value="TreeGrafter"/>
</dbReference>
<keyword evidence="1" id="KW-0378">Hydrolase</keyword>
<dbReference type="Proteomes" id="UP000824192">
    <property type="component" value="Unassembled WGS sequence"/>
</dbReference>
<dbReference type="SUPFAM" id="SSF56784">
    <property type="entry name" value="HAD-like"/>
    <property type="match status" value="1"/>
</dbReference>
<dbReference type="Gene3D" id="3.30.1240.10">
    <property type="match status" value="1"/>
</dbReference>
<sequence>MSSVRLIACDLDGTLLDADHCTVPEGNIRALREASARGASIVIASGRPWSLVEDMAKQVGCVDYAVTCNGASVVEAATGKTLVAHGMERQIWSGIASALRSHGIFFSVYCEGECYVERWMVEKAMHMAELTLLNPKFQENFLKITTVVDRLEEALEGRRVEKIDAFQVPKEARKPVEDAVSALGPVYMASGLTSSMEFTAAGCDKGAALSELCAALGIDASEVMAFGDGGNDVEMLRWAGQSYAMANAGPAAREAARYETASNTEAGVGQAVERDFLQKTE</sequence>
<organism evidence="1 2">
    <name type="scientific">Candidatus Flavonifractor merdipullorum</name>
    <dbReference type="NCBI Taxonomy" id="2838590"/>
    <lineage>
        <taxon>Bacteria</taxon>
        <taxon>Bacillati</taxon>
        <taxon>Bacillota</taxon>
        <taxon>Clostridia</taxon>
        <taxon>Eubacteriales</taxon>
        <taxon>Oscillospiraceae</taxon>
        <taxon>Flavonifractor</taxon>
    </lineage>
</organism>
<dbReference type="GO" id="GO:0005829">
    <property type="term" value="C:cytosol"/>
    <property type="evidence" value="ECO:0007669"/>
    <property type="project" value="TreeGrafter"/>
</dbReference>
<dbReference type="SFLD" id="SFLDS00003">
    <property type="entry name" value="Haloacid_Dehalogenase"/>
    <property type="match status" value="1"/>
</dbReference>
<dbReference type="NCBIfam" id="TIGR00099">
    <property type="entry name" value="Cof-subfamily"/>
    <property type="match status" value="1"/>
</dbReference>
<dbReference type="InterPro" id="IPR006379">
    <property type="entry name" value="HAD-SF_hydro_IIB"/>
</dbReference>
<dbReference type="PANTHER" id="PTHR10000:SF8">
    <property type="entry name" value="HAD SUPERFAMILY HYDROLASE-LIKE, TYPE 3"/>
    <property type="match status" value="1"/>
</dbReference>
<gene>
    <name evidence="1" type="ORF">H9868_05445</name>
</gene>
<protein>
    <submittedName>
        <fullName evidence="1">Cof-type HAD-IIB family hydrolase</fullName>
    </submittedName>
</protein>
<dbReference type="NCBIfam" id="TIGR01484">
    <property type="entry name" value="HAD-SF-IIB"/>
    <property type="match status" value="1"/>
</dbReference>
<dbReference type="Gene3D" id="3.40.50.1000">
    <property type="entry name" value="HAD superfamily/HAD-like"/>
    <property type="match status" value="1"/>
</dbReference>
<evidence type="ECO:0000313" key="1">
    <source>
        <dbReference type="EMBL" id="HIW93969.1"/>
    </source>
</evidence>
<dbReference type="SFLD" id="SFLDG01140">
    <property type="entry name" value="C2.B:_Phosphomannomutase_and_P"/>
    <property type="match status" value="1"/>
</dbReference>
<comment type="caution">
    <text evidence="1">The sequence shown here is derived from an EMBL/GenBank/DDBJ whole genome shotgun (WGS) entry which is preliminary data.</text>
</comment>
<dbReference type="Pfam" id="PF08282">
    <property type="entry name" value="Hydrolase_3"/>
    <property type="match status" value="1"/>
</dbReference>
<proteinExistence type="predicted"/>
<dbReference type="EMBL" id="DXGA01000108">
    <property type="protein sequence ID" value="HIW93969.1"/>
    <property type="molecule type" value="Genomic_DNA"/>
</dbReference>
<reference evidence="1" key="1">
    <citation type="journal article" date="2021" name="PeerJ">
        <title>Extensive microbial diversity within the chicken gut microbiome revealed by metagenomics and culture.</title>
        <authorList>
            <person name="Gilroy R."/>
            <person name="Ravi A."/>
            <person name="Getino M."/>
            <person name="Pursley I."/>
            <person name="Horton D.L."/>
            <person name="Alikhan N.F."/>
            <person name="Baker D."/>
            <person name="Gharbi K."/>
            <person name="Hall N."/>
            <person name="Watson M."/>
            <person name="Adriaenssens E.M."/>
            <person name="Foster-Nyarko E."/>
            <person name="Jarju S."/>
            <person name="Secka A."/>
            <person name="Antonio M."/>
            <person name="Oren A."/>
            <person name="Chaudhuri R.R."/>
            <person name="La Ragione R."/>
            <person name="Hildebrand F."/>
            <person name="Pallen M.J."/>
        </authorList>
    </citation>
    <scope>NUCLEOTIDE SEQUENCE</scope>
    <source>
        <strain evidence="1">ChiGjej6B6-1540</strain>
    </source>
</reference>
<dbReference type="InterPro" id="IPR036412">
    <property type="entry name" value="HAD-like_sf"/>
</dbReference>
<accession>A0A9D1RUI9</accession>
<dbReference type="PANTHER" id="PTHR10000">
    <property type="entry name" value="PHOSPHOSERINE PHOSPHATASE"/>
    <property type="match status" value="1"/>
</dbReference>
<dbReference type="CDD" id="cd07516">
    <property type="entry name" value="HAD_Pase"/>
    <property type="match status" value="1"/>
</dbReference>
<dbReference type="InterPro" id="IPR000150">
    <property type="entry name" value="Cof"/>
</dbReference>
<dbReference type="PROSITE" id="PS01229">
    <property type="entry name" value="COF_2"/>
    <property type="match status" value="1"/>
</dbReference>
<dbReference type="GO" id="GO:0016791">
    <property type="term" value="F:phosphatase activity"/>
    <property type="evidence" value="ECO:0007669"/>
    <property type="project" value="TreeGrafter"/>
</dbReference>
<name>A0A9D1RUI9_9FIRM</name>